<dbReference type="RefSeq" id="WP_021329471.1">
    <property type="nucleotide sequence ID" value="NZ_AUZJ01000009.1"/>
</dbReference>
<sequence length="504" mass="53829">MGTYDVAIIGAGITGACIARELAKTSAKIALIEKENDVACGSSKANSAIVHGGFDPVPGTLMARLNVRGSELYPELAKKLHFDYENNGSLVIAFDEQGRTLLNTLLERGKKNGVKDLRIVESEELHDMEPNLGDNSLAALYSPTAGIMCPYKATWAFAESAVINGAEFFRNTAVHAIEKTDGVFVLRTGHGEIRAKYVVNAAGIFADKVSAMAGARRFVIKQRRGEYCLLDNNCKSLVNHTLFQTPTALGKGVLVTQTVDGNILIGPSADDQSGDMDGYTGTTAVSQADVLAKASLTIPDIPRGNIINSFAGIRAIACEADENGNAGESVEDFIIEEDANVKGFINASGICSPGLSAAPAIAEYVAELLKSAGLAVKNRDDFIEERKGITAFHTADIAMRLKLIKEDPLYGQIICRCETVTEAEIVQAIRSPLGALDVDGIKRRTRAGMGRCQSGFCSPRVTEILSREAHIPMTSVTKKGGASFMLAGKTRDFSDDESMQGAKR</sequence>
<accession>U1GYH4</accession>
<dbReference type="Pfam" id="PF04324">
    <property type="entry name" value="Fer2_BFD"/>
    <property type="match status" value="1"/>
</dbReference>
<comment type="caution">
    <text evidence="3">The sequence shown here is derived from an EMBL/GenBank/DDBJ whole genome shotgun (WGS) entry which is preliminary data.</text>
</comment>
<dbReference type="EMBL" id="AVQI01000052">
    <property type="protein sequence ID" value="ERK02132.1"/>
    <property type="molecule type" value="Genomic_DNA"/>
</dbReference>
<dbReference type="PATRIC" id="fig|1125725.3.peg.320"/>
<dbReference type="Gene3D" id="3.30.9.10">
    <property type="entry name" value="D-Amino Acid Oxidase, subunit A, domain 2"/>
    <property type="match status" value="1"/>
</dbReference>
<reference evidence="5 6" key="1">
    <citation type="submission" date="2013-08" db="EMBL/GenBank/DDBJ databases">
        <authorList>
            <person name="Durkin A.S."/>
            <person name="Haft D.R."/>
            <person name="McCorrison J."/>
            <person name="Torralba M."/>
            <person name="Gillis M."/>
            <person name="Haft D.H."/>
            <person name="Methe B."/>
            <person name="Sutton G."/>
            <person name="Nelson K.E."/>
        </authorList>
    </citation>
    <scope>NUCLEOTIDE SEQUENCE [LARGE SCALE GENOMIC DNA]</scope>
    <source>
        <strain evidence="4 6">ATCC 35536</strain>
        <strain evidence="3 5">VPI DR56BR1116</strain>
    </source>
</reference>
<proteinExistence type="predicted"/>
<organism evidence="3 5">
    <name type="scientific">Treponema socranskii subsp. socranskii VPI DR56BR1116 = ATCC 35536</name>
    <dbReference type="NCBI Taxonomy" id="1125725"/>
    <lineage>
        <taxon>Bacteria</taxon>
        <taxon>Pseudomonadati</taxon>
        <taxon>Spirochaetota</taxon>
        <taxon>Spirochaetia</taxon>
        <taxon>Spirochaetales</taxon>
        <taxon>Treponemataceae</taxon>
        <taxon>Treponema</taxon>
    </lineage>
</organism>
<evidence type="ECO:0000313" key="3">
    <source>
        <dbReference type="EMBL" id="ERF61594.1"/>
    </source>
</evidence>
<dbReference type="Proteomes" id="UP000016412">
    <property type="component" value="Unassembled WGS sequence"/>
</dbReference>
<dbReference type="Gene3D" id="1.10.10.1100">
    <property type="entry name" value="BFD-like [2Fe-2S]-binding domain"/>
    <property type="match status" value="1"/>
</dbReference>
<feature type="domain" description="FAD dependent oxidoreductase" evidence="1">
    <location>
        <begin position="5"/>
        <end position="368"/>
    </location>
</feature>
<dbReference type="Proteomes" id="UP000016646">
    <property type="component" value="Unassembled WGS sequence"/>
</dbReference>
<dbReference type="SUPFAM" id="SSF51905">
    <property type="entry name" value="FAD/NAD(P)-binding domain"/>
    <property type="match status" value="1"/>
</dbReference>
<evidence type="ECO:0000259" key="1">
    <source>
        <dbReference type="Pfam" id="PF01266"/>
    </source>
</evidence>
<dbReference type="CDD" id="cd19946">
    <property type="entry name" value="GlpA-like_Fer2_BFD-like"/>
    <property type="match status" value="1"/>
</dbReference>
<dbReference type="InterPro" id="IPR006076">
    <property type="entry name" value="FAD-dep_OxRdtase"/>
</dbReference>
<dbReference type="STRING" id="1125725.HMPREF1325_2255"/>
<dbReference type="InterPro" id="IPR052745">
    <property type="entry name" value="G3P_Oxidase/Oxidoreductase"/>
</dbReference>
<dbReference type="PANTHER" id="PTHR42720">
    <property type="entry name" value="GLYCEROL-3-PHOSPHATE DEHYDROGENASE"/>
    <property type="match status" value="1"/>
</dbReference>
<evidence type="ECO:0000313" key="5">
    <source>
        <dbReference type="Proteomes" id="UP000016412"/>
    </source>
</evidence>
<name>U1GYH4_TRESO</name>
<feature type="domain" description="BFD-like [2Fe-2S]-binding" evidence="2">
    <location>
        <begin position="413"/>
        <end position="466"/>
    </location>
</feature>
<gene>
    <name evidence="4" type="ORF">HMPREF0860_0007</name>
    <name evidence="3" type="ORF">HMPREF1325_2255</name>
</gene>
<evidence type="ECO:0000259" key="2">
    <source>
        <dbReference type="Pfam" id="PF04324"/>
    </source>
</evidence>
<dbReference type="AlphaFoldDB" id="U1GYH4"/>
<dbReference type="InterPro" id="IPR036188">
    <property type="entry name" value="FAD/NAD-bd_sf"/>
</dbReference>
<dbReference type="Pfam" id="PF01266">
    <property type="entry name" value="DAO"/>
    <property type="match status" value="1"/>
</dbReference>
<evidence type="ECO:0000313" key="6">
    <source>
        <dbReference type="Proteomes" id="UP000016646"/>
    </source>
</evidence>
<dbReference type="eggNOG" id="COG0579">
    <property type="taxonomic scope" value="Bacteria"/>
</dbReference>
<protein>
    <submittedName>
        <fullName evidence="3">FAD dependent oxidoreductase</fullName>
    </submittedName>
</protein>
<dbReference type="InterPro" id="IPR007419">
    <property type="entry name" value="BFD-like_2Fe2S-bd_dom"/>
</dbReference>
<dbReference type="Gene3D" id="3.50.50.60">
    <property type="entry name" value="FAD/NAD(P)-binding domain"/>
    <property type="match status" value="1"/>
</dbReference>
<dbReference type="PANTHER" id="PTHR42720:SF1">
    <property type="entry name" value="GLYCEROL 3-PHOSPHATE OXIDASE"/>
    <property type="match status" value="1"/>
</dbReference>
<keyword evidence="6" id="KW-1185">Reference proteome</keyword>
<dbReference type="EMBL" id="AUZJ01000009">
    <property type="protein sequence ID" value="ERF61594.1"/>
    <property type="molecule type" value="Genomic_DNA"/>
</dbReference>
<dbReference type="InterPro" id="IPR041854">
    <property type="entry name" value="BFD-like_2Fe2S-bd_dom_sf"/>
</dbReference>
<evidence type="ECO:0000313" key="4">
    <source>
        <dbReference type="EMBL" id="ERK02132.1"/>
    </source>
</evidence>